<dbReference type="InterPro" id="IPR001357">
    <property type="entry name" value="BRCT_dom"/>
</dbReference>
<dbReference type="PANTHER" id="PTHR23081:SF36">
    <property type="entry name" value="RNA POLYMERASE II SUBUNIT A C-TERMINAL DOMAIN PHOSPHATASE"/>
    <property type="match status" value="1"/>
</dbReference>
<dbReference type="InterPro" id="IPR036420">
    <property type="entry name" value="BRCT_dom_sf"/>
</dbReference>
<comment type="function">
    <text evidence="18">This promotes the activity of RNA polymerase II.</text>
</comment>
<evidence type="ECO:0000256" key="1">
    <source>
        <dbReference type="ARBA" id="ARBA00001936"/>
    </source>
</evidence>
<dbReference type="InterPro" id="IPR011947">
    <property type="entry name" value="FCP1_euk"/>
</dbReference>
<dbReference type="InterPro" id="IPR036412">
    <property type="entry name" value="HAD-like_sf"/>
</dbReference>
<keyword evidence="11" id="KW-0805">Transcription regulation</keyword>
<dbReference type="Pfam" id="PF00533">
    <property type="entry name" value="BRCT"/>
    <property type="match status" value="1"/>
</dbReference>
<proteinExistence type="inferred from homology"/>
<dbReference type="PROSITE" id="PS50172">
    <property type="entry name" value="BRCT"/>
    <property type="match status" value="1"/>
</dbReference>
<protein>
    <recommendedName>
        <fullName evidence="18">RNA polymerase II C-terminal domain phosphatase-like</fullName>
        <ecNumber evidence="18">3.1.3.16</ecNumber>
    </recommendedName>
</protein>
<dbReference type="NCBIfam" id="TIGR02250">
    <property type="entry name" value="FCP1_euk"/>
    <property type="match status" value="1"/>
</dbReference>
<dbReference type="Gene3D" id="3.40.50.10190">
    <property type="entry name" value="BRCT domain"/>
    <property type="match status" value="1"/>
</dbReference>
<comment type="subcellular location">
    <subcellularLocation>
        <location evidence="4 18">Nucleus</location>
    </subcellularLocation>
</comment>
<dbReference type="SUPFAM" id="SSF56784">
    <property type="entry name" value="HAD-like"/>
    <property type="match status" value="1"/>
</dbReference>
<reference evidence="22 23" key="1">
    <citation type="submission" date="2019-05" db="EMBL/GenBank/DDBJ databases">
        <title>Mikania micrantha, genome provides insights into the molecular mechanism of rapid growth.</title>
        <authorList>
            <person name="Liu B."/>
        </authorList>
    </citation>
    <scope>NUCLEOTIDE SEQUENCE [LARGE SCALE GENOMIC DNA]</scope>
    <source>
        <strain evidence="22">NLD-2019</strain>
        <tissue evidence="22">Leaf</tissue>
    </source>
</reference>
<feature type="region of interest" description="Disordered" evidence="19">
    <location>
        <begin position="1"/>
        <end position="49"/>
    </location>
</feature>
<comment type="similarity">
    <text evidence="5">Belongs to the GLTP family.</text>
</comment>
<dbReference type="GO" id="GO:0003723">
    <property type="term" value="F:RNA binding"/>
    <property type="evidence" value="ECO:0007669"/>
    <property type="project" value="UniProtKB-KW"/>
</dbReference>
<keyword evidence="10" id="KW-0694">RNA-binding</keyword>
<name>A0A5N6NQY3_9ASTR</name>
<evidence type="ECO:0000313" key="22">
    <source>
        <dbReference type="EMBL" id="KAD4983038.1"/>
    </source>
</evidence>
<dbReference type="Pfam" id="PF03031">
    <property type="entry name" value="NIF"/>
    <property type="match status" value="1"/>
</dbReference>
<comment type="cofactor">
    <cofactor evidence="1">
        <name>Mn(2+)</name>
        <dbReference type="ChEBI" id="CHEBI:29035"/>
    </cofactor>
</comment>
<dbReference type="GO" id="GO:0008420">
    <property type="term" value="F:RNA polymerase II CTD heptapeptide repeat phosphatase activity"/>
    <property type="evidence" value="ECO:0007669"/>
    <property type="project" value="UniProtKB-UniRule"/>
</dbReference>
<dbReference type="InterPro" id="IPR014830">
    <property type="entry name" value="Glycolipid_transfer_prot_dom"/>
</dbReference>
<keyword evidence="9 18" id="KW-0378">Hydrolase</keyword>
<organism evidence="22 23">
    <name type="scientific">Mikania micrantha</name>
    <name type="common">bitter vine</name>
    <dbReference type="NCBI Taxonomy" id="192012"/>
    <lineage>
        <taxon>Eukaryota</taxon>
        <taxon>Viridiplantae</taxon>
        <taxon>Streptophyta</taxon>
        <taxon>Embryophyta</taxon>
        <taxon>Tracheophyta</taxon>
        <taxon>Spermatophyta</taxon>
        <taxon>Magnoliopsida</taxon>
        <taxon>eudicotyledons</taxon>
        <taxon>Gunneridae</taxon>
        <taxon>Pentapetalae</taxon>
        <taxon>asterids</taxon>
        <taxon>campanulids</taxon>
        <taxon>Asterales</taxon>
        <taxon>Asteraceae</taxon>
        <taxon>Asteroideae</taxon>
        <taxon>Heliantheae alliance</taxon>
        <taxon>Eupatorieae</taxon>
        <taxon>Mikania</taxon>
    </lineage>
</organism>
<comment type="caution">
    <text evidence="22">The sequence shown here is derived from an EMBL/GenBank/DDBJ whole genome shotgun (WGS) entry which is preliminary data.</text>
</comment>
<keyword evidence="6" id="KW-0813">Transport</keyword>
<evidence type="ECO:0000256" key="2">
    <source>
        <dbReference type="ARBA" id="ARBA00001941"/>
    </source>
</evidence>
<evidence type="ECO:0000259" key="20">
    <source>
        <dbReference type="PROSITE" id="PS50172"/>
    </source>
</evidence>
<dbReference type="PROSITE" id="PS50969">
    <property type="entry name" value="FCP1"/>
    <property type="match status" value="1"/>
</dbReference>
<dbReference type="GO" id="GO:0009651">
    <property type="term" value="P:response to salt stress"/>
    <property type="evidence" value="ECO:0007669"/>
    <property type="project" value="UniProtKB-ARBA"/>
</dbReference>
<dbReference type="CDD" id="cd17729">
    <property type="entry name" value="BRCT_CTDP1"/>
    <property type="match status" value="1"/>
</dbReference>
<dbReference type="FunFam" id="1.10.3520.10:FF:000005">
    <property type="entry name" value="Accelerated cell death 11"/>
    <property type="match status" value="1"/>
</dbReference>
<dbReference type="SUPFAM" id="SSF52113">
    <property type="entry name" value="BRCT domain"/>
    <property type="match status" value="1"/>
</dbReference>
<evidence type="ECO:0000256" key="12">
    <source>
        <dbReference type="ARBA" id="ARBA00023055"/>
    </source>
</evidence>
<evidence type="ECO:0000256" key="9">
    <source>
        <dbReference type="ARBA" id="ARBA00022801"/>
    </source>
</evidence>
<keyword evidence="12" id="KW-0445">Lipid transport</keyword>
<keyword evidence="23" id="KW-1185">Reference proteome</keyword>
<dbReference type="SMART" id="SM00577">
    <property type="entry name" value="CPDc"/>
    <property type="match status" value="1"/>
</dbReference>
<evidence type="ECO:0000256" key="6">
    <source>
        <dbReference type="ARBA" id="ARBA00022448"/>
    </source>
</evidence>
<evidence type="ECO:0000256" key="4">
    <source>
        <dbReference type="ARBA" id="ARBA00004123"/>
    </source>
</evidence>
<dbReference type="Gene3D" id="1.10.3520.10">
    <property type="entry name" value="Glycolipid transfer protein"/>
    <property type="match status" value="1"/>
</dbReference>
<comment type="cofactor">
    <cofactor evidence="3">
        <name>Mg(2+)</name>
        <dbReference type="ChEBI" id="CHEBI:18420"/>
    </cofactor>
</comment>
<accession>A0A5N6NQY3</accession>
<keyword evidence="13" id="KW-0804">Transcription</keyword>
<evidence type="ECO:0000259" key="21">
    <source>
        <dbReference type="PROSITE" id="PS50969"/>
    </source>
</evidence>
<dbReference type="SUPFAM" id="SSF110004">
    <property type="entry name" value="Glycolipid transfer protein, GLTP"/>
    <property type="match status" value="1"/>
</dbReference>
<evidence type="ECO:0000256" key="17">
    <source>
        <dbReference type="ARBA" id="ARBA00063107"/>
    </source>
</evidence>
<dbReference type="GO" id="GO:0005634">
    <property type="term" value="C:nucleus"/>
    <property type="evidence" value="ECO:0007669"/>
    <property type="project" value="UniProtKB-SubCell"/>
</dbReference>
<dbReference type="SMART" id="SM00292">
    <property type="entry name" value="BRCT"/>
    <property type="match status" value="1"/>
</dbReference>
<evidence type="ECO:0000256" key="18">
    <source>
        <dbReference type="RuleBase" id="RU366066"/>
    </source>
</evidence>
<evidence type="ECO:0000256" key="15">
    <source>
        <dbReference type="ARBA" id="ARBA00047761"/>
    </source>
</evidence>
<gene>
    <name evidence="22" type="ORF">E3N88_19709</name>
</gene>
<dbReference type="Pfam" id="PF08718">
    <property type="entry name" value="GLTP"/>
    <property type="match status" value="1"/>
</dbReference>
<dbReference type="OrthoDB" id="10249888at2759"/>
<sequence>MSLGDNSPVSSSGSDDFAAFLDTELESTSDSSPEPEEYANVTLHPDMNRTKRQKLEVLEGATNVDDSTAPQHKTLKSLEVSTKVDICTHPGVIRGMCIKCGQKRDNESGITFGYIRKDLRLANDETVRLRDKDPKNLSSHKKLCLVLDLDHTLLNSTRFMDITQEEGYMMNESDPVPDALRGNLFKLNSMHMWTKLRPFVHTFLKEASKLFEMYIYTMGERFYAQEMANLLDPQKIYFDSRVLSQDDCTQRHQKGLDVVLEQERAVLILDDTEEVWVKHKPNLILMERYHFFASSCKQFRYKCKSLSELKSDESETDGALANVLQVLKRIHNLFFDSELGDNFAGRDVRQVLMAVRGEILKGCKIVFSRVFPTKFKAENHQLWKMAEQLGATCVKEVDSSVTHVISTDVGTEKSRWAVKRKKFLVAPGWLETANYLWQKQPEDKFPVLDDREKRVLIVFVESSSVGKKKMNNEDDGYKAARSQTPLSSIAQAFEEISDLVKSGNDHVVVVDLHLKSFCEACSLVSVLFGCLGMAFKFAEMEYTAKLRDLLEASKNFDTLSSVVDFDLKNKTVKSPGSHTRNLRRVRQGLDLIRELFKNFLSPENLSLKTAATTAYQQVCAPYHTWAVRTAASAGMCTLPSREQLLSNLNETDKSADKEMRRYIKASHDIIKIIDNLYISRGITLDW</sequence>
<feature type="domain" description="FCP1 homology" evidence="21">
    <location>
        <begin position="138"/>
        <end position="309"/>
    </location>
</feature>
<dbReference type="Gene3D" id="3.40.50.1000">
    <property type="entry name" value="HAD superfamily/HAD-like"/>
    <property type="match status" value="1"/>
</dbReference>
<evidence type="ECO:0000256" key="13">
    <source>
        <dbReference type="ARBA" id="ARBA00023163"/>
    </source>
</evidence>
<dbReference type="AlphaFoldDB" id="A0A5N6NQY3"/>
<dbReference type="Proteomes" id="UP000326396">
    <property type="component" value="Linkage Group LG18"/>
</dbReference>
<evidence type="ECO:0000256" key="5">
    <source>
        <dbReference type="ARBA" id="ARBA00007148"/>
    </source>
</evidence>
<dbReference type="EMBL" id="SZYD01000010">
    <property type="protein sequence ID" value="KAD4983038.1"/>
    <property type="molecule type" value="Genomic_DNA"/>
</dbReference>
<dbReference type="GO" id="GO:0005737">
    <property type="term" value="C:cytoplasm"/>
    <property type="evidence" value="ECO:0007669"/>
    <property type="project" value="InterPro"/>
</dbReference>
<comment type="catalytic activity">
    <reaction evidence="16 18">
        <text>O-phospho-L-threonyl-[protein] + H2O = L-threonyl-[protein] + phosphate</text>
        <dbReference type="Rhea" id="RHEA:47004"/>
        <dbReference type="Rhea" id="RHEA-COMP:11060"/>
        <dbReference type="Rhea" id="RHEA-COMP:11605"/>
        <dbReference type="ChEBI" id="CHEBI:15377"/>
        <dbReference type="ChEBI" id="CHEBI:30013"/>
        <dbReference type="ChEBI" id="CHEBI:43474"/>
        <dbReference type="ChEBI" id="CHEBI:61977"/>
        <dbReference type="EC" id="3.1.3.16"/>
    </reaction>
</comment>
<dbReference type="GO" id="GO:0120014">
    <property type="term" value="F:phospholipid transfer activity"/>
    <property type="evidence" value="ECO:0007669"/>
    <property type="project" value="UniProtKB-ARBA"/>
</dbReference>
<evidence type="ECO:0000313" key="23">
    <source>
        <dbReference type="Proteomes" id="UP000326396"/>
    </source>
</evidence>
<keyword evidence="8" id="KW-0479">Metal-binding</keyword>
<dbReference type="FunFam" id="3.40.50.10190:FF:000014">
    <property type="entry name" value="RNA polymerase II C-terminal domain phosphatase-like 3"/>
    <property type="match status" value="1"/>
</dbReference>
<evidence type="ECO:0000256" key="14">
    <source>
        <dbReference type="ARBA" id="ARBA00023242"/>
    </source>
</evidence>
<evidence type="ECO:0000256" key="3">
    <source>
        <dbReference type="ARBA" id="ARBA00001946"/>
    </source>
</evidence>
<evidence type="ECO:0000256" key="7">
    <source>
        <dbReference type="ARBA" id="ARBA00022491"/>
    </source>
</evidence>
<keyword evidence="7" id="KW-0678">Repressor</keyword>
<dbReference type="PANTHER" id="PTHR23081">
    <property type="entry name" value="RNA POLYMERASE II CTD PHOSPHATASE"/>
    <property type="match status" value="1"/>
</dbReference>
<evidence type="ECO:0000256" key="11">
    <source>
        <dbReference type="ARBA" id="ARBA00023015"/>
    </source>
</evidence>
<evidence type="ECO:0000256" key="19">
    <source>
        <dbReference type="SAM" id="MobiDB-lite"/>
    </source>
</evidence>
<evidence type="ECO:0000256" key="8">
    <source>
        <dbReference type="ARBA" id="ARBA00022723"/>
    </source>
</evidence>
<evidence type="ECO:0000256" key="16">
    <source>
        <dbReference type="ARBA" id="ARBA00048336"/>
    </source>
</evidence>
<keyword evidence="14 18" id="KW-0539">Nucleus</keyword>
<dbReference type="GO" id="GO:0120016">
    <property type="term" value="F:sphingolipid transfer activity"/>
    <property type="evidence" value="ECO:0007669"/>
    <property type="project" value="UniProtKB-ARBA"/>
</dbReference>
<dbReference type="FunFam" id="3.40.50.1000:FF:000125">
    <property type="entry name" value="RNA polymerase II C-terminal domain phosphatase-like 4"/>
    <property type="match status" value="1"/>
</dbReference>
<feature type="compositionally biased region" description="Polar residues" evidence="19">
    <location>
        <begin position="1"/>
        <end position="14"/>
    </location>
</feature>
<feature type="domain" description="BRCT" evidence="20">
    <location>
        <begin position="355"/>
        <end position="447"/>
    </location>
</feature>
<dbReference type="GO" id="GO:0046872">
    <property type="term" value="F:metal ion binding"/>
    <property type="evidence" value="ECO:0007669"/>
    <property type="project" value="UniProtKB-KW"/>
</dbReference>
<comment type="subunit">
    <text evidence="17">Interacts with RAP74.</text>
</comment>
<dbReference type="CDD" id="cd07521">
    <property type="entry name" value="HAD_FCP1-like"/>
    <property type="match status" value="1"/>
</dbReference>
<evidence type="ECO:0000256" key="10">
    <source>
        <dbReference type="ARBA" id="ARBA00022884"/>
    </source>
</evidence>
<comment type="cofactor">
    <cofactor evidence="2">
        <name>Co(2+)</name>
        <dbReference type="ChEBI" id="CHEBI:48828"/>
    </cofactor>
</comment>
<dbReference type="InterPro" id="IPR036497">
    <property type="entry name" value="GLTP_sf"/>
</dbReference>
<feature type="compositionally biased region" description="Acidic residues" evidence="19">
    <location>
        <begin position="23"/>
        <end position="37"/>
    </location>
</feature>
<comment type="catalytic activity">
    <reaction evidence="15 18">
        <text>O-phospho-L-seryl-[protein] + H2O = L-seryl-[protein] + phosphate</text>
        <dbReference type="Rhea" id="RHEA:20629"/>
        <dbReference type="Rhea" id="RHEA-COMP:9863"/>
        <dbReference type="Rhea" id="RHEA-COMP:11604"/>
        <dbReference type="ChEBI" id="CHEBI:15377"/>
        <dbReference type="ChEBI" id="CHEBI:29999"/>
        <dbReference type="ChEBI" id="CHEBI:43474"/>
        <dbReference type="ChEBI" id="CHEBI:83421"/>
        <dbReference type="EC" id="3.1.3.16"/>
    </reaction>
</comment>
<dbReference type="EC" id="3.1.3.16" evidence="18"/>
<dbReference type="InterPro" id="IPR023214">
    <property type="entry name" value="HAD_sf"/>
</dbReference>
<dbReference type="InterPro" id="IPR004274">
    <property type="entry name" value="FCP1_dom"/>
</dbReference>
<dbReference type="InterPro" id="IPR039189">
    <property type="entry name" value="Fcp1"/>
</dbReference>